<accession>A0A6A6BUS3</accession>
<dbReference type="PANTHER" id="PTHR31668">
    <property type="entry name" value="GLUCOSE TRANSPORT TRANSCRIPTION REGULATOR RGT1-RELATED-RELATED"/>
    <property type="match status" value="1"/>
</dbReference>
<dbReference type="SUPFAM" id="SSF57701">
    <property type="entry name" value="Zn2/Cys6 DNA-binding domain"/>
    <property type="match status" value="1"/>
</dbReference>
<dbReference type="SMART" id="SM00066">
    <property type="entry name" value="GAL4"/>
    <property type="match status" value="1"/>
</dbReference>
<feature type="compositionally biased region" description="Polar residues" evidence="2">
    <location>
        <begin position="184"/>
        <end position="195"/>
    </location>
</feature>
<protein>
    <recommendedName>
        <fullName evidence="3">Zn(2)-C6 fungal-type domain-containing protein</fullName>
    </recommendedName>
</protein>
<reference evidence="4" key="1">
    <citation type="journal article" date="2020" name="Stud. Mycol.">
        <title>101 Dothideomycetes genomes: a test case for predicting lifestyles and emergence of pathogens.</title>
        <authorList>
            <person name="Haridas S."/>
            <person name="Albert R."/>
            <person name="Binder M."/>
            <person name="Bloem J."/>
            <person name="Labutti K."/>
            <person name="Salamov A."/>
            <person name="Andreopoulos B."/>
            <person name="Baker S."/>
            <person name="Barry K."/>
            <person name="Bills G."/>
            <person name="Bluhm B."/>
            <person name="Cannon C."/>
            <person name="Castanera R."/>
            <person name="Culley D."/>
            <person name="Daum C."/>
            <person name="Ezra D."/>
            <person name="Gonzalez J."/>
            <person name="Henrissat B."/>
            <person name="Kuo A."/>
            <person name="Liang C."/>
            <person name="Lipzen A."/>
            <person name="Lutzoni F."/>
            <person name="Magnuson J."/>
            <person name="Mondo S."/>
            <person name="Nolan M."/>
            <person name="Ohm R."/>
            <person name="Pangilinan J."/>
            <person name="Park H.-J."/>
            <person name="Ramirez L."/>
            <person name="Alfaro M."/>
            <person name="Sun H."/>
            <person name="Tritt A."/>
            <person name="Yoshinaga Y."/>
            <person name="Zwiers L.-H."/>
            <person name="Turgeon B."/>
            <person name="Goodwin S."/>
            <person name="Spatafora J."/>
            <person name="Crous P."/>
            <person name="Grigoriev I."/>
        </authorList>
    </citation>
    <scope>NUCLEOTIDE SEQUENCE</scope>
    <source>
        <strain evidence="4">CBS 121167</strain>
    </source>
</reference>
<dbReference type="GeneID" id="54293921"/>
<evidence type="ECO:0000256" key="2">
    <source>
        <dbReference type="SAM" id="MobiDB-lite"/>
    </source>
</evidence>
<dbReference type="Pfam" id="PF00172">
    <property type="entry name" value="Zn_clus"/>
    <property type="match status" value="1"/>
</dbReference>
<sequence>MASRSDGDQFTFASQAHVRNACDACHKRKIRCIASRNGGPCHNCQSRGLPCFFLPRYKSGRPRMHRNYPSEDTIIGSTTTMSMPMETPTNNASPISPAHDEILGRKLPRAIARSNKDDPFSWNWSWRYGLPGSPQVQTQNYPGIDAGFPDMQPGQSIESTFLDFAGPSHRTSDIQQPGEFPDAQTPTWSTTSQHDSFGSGIQYEISKEKDFSNLLEHCRRLQRHLTRMADICPTQSDCGSLSPEEKPKVSDSELHEMLEDIDTSCKLMFDMCDDKKPSKPVPDLAKTTLDPASSSLISAIAFKVFQICDVLFHNQASKNQLMRDILLQKRLDFNITQARIVMERIEQLTERGLLVSRELSKKAVNTEKLFK</sequence>
<name>A0A6A6BUS3_9PEZI</name>
<dbReference type="InterPro" id="IPR036864">
    <property type="entry name" value="Zn2-C6_fun-type_DNA-bd_sf"/>
</dbReference>
<dbReference type="GO" id="GO:0005634">
    <property type="term" value="C:nucleus"/>
    <property type="evidence" value="ECO:0007669"/>
    <property type="project" value="TreeGrafter"/>
</dbReference>
<dbReference type="Gene3D" id="4.10.240.10">
    <property type="entry name" value="Zn(2)-C6 fungal-type DNA-binding domain"/>
    <property type="match status" value="1"/>
</dbReference>
<dbReference type="Proteomes" id="UP000799438">
    <property type="component" value="Unassembled WGS sequence"/>
</dbReference>
<dbReference type="InterPro" id="IPR050797">
    <property type="entry name" value="Carb_Metab_Trans_Reg"/>
</dbReference>
<dbReference type="InterPro" id="IPR001138">
    <property type="entry name" value="Zn2Cys6_DnaBD"/>
</dbReference>
<keyword evidence="1" id="KW-0539">Nucleus</keyword>
<evidence type="ECO:0000313" key="4">
    <source>
        <dbReference type="EMBL" id="KAF2146411.1"/>
    </source>
</evidence>
<dbReference type="OrthoDB" id="3915506at2759"/>
<dbReference type="GO" id="GO:0008270">
    <property type="term" value="F:zinc ion binding"/>
    <property type="evidence" value="ECO:0007669"/>
    <property type="project" value="InterPro"/>
</dbReference>
<keyword evidence="5" id="KW-1185">Reference proteome</keyword>
<feature type="region of interest" description="Disordered" evidence="2">
    <location>
        <begin position="168"/>
        <end position="195"/>
    </location>
</feature>
<evidence type="ECO:0000259" key="3">
    <source>
        <dbReference type="PROSITE" id="PS50048"/>
    </source>
</evidence>
<dbReference type="AlphaFoldDB" id="A0A6A6BUS3"/>
<dbReference type="GO" id="GO:0001080">
    <property type="term" value="P:nitrogen catabolite activation of transcription from RNA polymerase II promoter"/>
    <property type="evidence" value="ECO:0007669"/>
    <property type="project" value="TreeGrafter"/>
</dbReference>
<dbReference type="PROSITE" id="PS00463">
    <property type="entry name" value="ZN2_CY6_FUNGAL_1"/>
    <property type="match status" value="1"/>
</dbReference>
<dbReference type="PROSITE" id="PS50048">
    <property type="entry name" value="ZN2_CY6_FUNGAL_2"/>
    <property type="match status" value="1"/>
</dbReference>
<evidence type="ECO:0000313" key="5">
    <source>
        <dbReference type="Proteomes" id="UP000799438"/>
    </source>
</evidence>
<dbReference type="GO" id="GO:0000981">
    <property type="term" value="F:DNA-binding transcription factor activity, RNA polymerase II-specific"/>
    <property type="evidence" value="ECO:0007669"/>
    <property type="project" value="InterPro"/>
</dbReference>
<dbReference type="RefSeq" id="XP_033402120.1">
    <property type="nucleotide sequence ID" value="XM_033536425.1"/>
</dbReference>
<dbReference type="CDD" id="cd00067">
    <property type="entry name" value="GAL4"/>
    <property type="match status" value="1"/>
</dbReference>
<organism evidence="4 5">
    <name type="scientific">Aplosporella prunicola CBS 121167</name>
    <dbReference type="NCBI Taxonomy" id="1176127"/>
    <lineage>
        <taxon>Eukaryota</taxon>
        <taxon>Fungi</taxon>
        <taxon>Dikarya</taxon>
        <taxon>Ascomycota</taxon>
        <taxon>Pezizomycotina</taxon>
        <taxon>Dothideomycetes</taxon>
        <taxon>Dothideomycetes incertae sedis</taxon>
        <taxon>Botryosphaeriales</taxon>
        <taxon>Aplosporellaceae</taxon>
        <taxon>Aplosporella</taxon>
    </lineage>
</organism>
<feature type="domain" description="Zn(2)-C6 fungal-type" evidence="3">
    <location>
        <begin position="21"/>
        <end position="53"/>
    </location>
</feature>
<gene>
    <name evidence="4" type="ORF">K452DRAFT_219698</name>
</gene>
<dbReference type="EMBL" id="ML995476">
    <property type="protein sequence ID" value="KAF2146411.1"/>
    <property type="molecule type" value="Genomic_DNA"/>
</dbReference>
<evidence type="ECO:0000256" key="1">
    <source>
        <dbReference type="ARBA" id="ARBA00023242"/>
    </source>
</evidence>
<dbReference type="PANTHER" id="PTHR31668:SF4">
    <property type="entry name" value="TRANSCRIPTIONAL ACTIVATOR PROTEIN DAL81"/>
    <property type="match status" value="1"/>
</dbReference>
<proteinExistence type="predicted"/>